<dbReference type="InterPro" id="IPR013658">
    <property type="entry name" value="SGL"/>
</dbReference>
<keyword evidence="4" id="KW-1185">Reference proteome</keyword>
<evidence type="ECO:0000313" key="4">
    <source>
        <dbReference type="Proteomes" id="UP001165302"/>
    </source>
</evidence>
<name>A0ABS7Z6Z9_9SPHI</name>
<evidence type="ECO:0000256" key="1">
    <source>
        <dbReference type="ARBA" id="ARBA00022801"/>
    </source>
</evidence>
<sequence length="317" mass="35516">MYAQNILRSEPLKIEIHDAELRKIVDSDAKVEVLVEGLRWTEGPLWVEREKMLLFSEIPSNTVYKWTYAKGLEIYLRPSGYTGTVQSPTREPGSNGLILDNKGNLVLCQHGDRCMAKMEAALNTPKSQFVTLVDRYNKLRLNSPNDAVYDKKGNLYFTDPPYGLPTQGDSDPSKEIDFNGVFVLTPKGKLNVLSKELTRPNGIAVFSSTKKVLVANSDPKAPIWYLLDPNKLNQKPQIFYNPTNELKGEGGLPDGLKISKKEFVFASGPGGVWIFDHKAKLLGRIRFNSPVSNVALSDDENFLYLTNTGRIVRIPLN</sequence>
<keyword evidence="1" id="KW-0378">Hydrolase</keyword>
<reference evidence="3" key="1">
    <citation type="submission" date="2020-10" db="EMBL/GenBank/DDBJ databases">
        <authorList>
            <person name="Lu T."/>
            <person name="Wang Q."/>
            <person name="Han X."/>
        </authorList>
    </citation>
    <scope>NUCLEOTIDE SEQUENCE</scope>
    <source>
        <strain evidence="3">WQ 366</strain>
    </source>
</reference>
<dbReference type="PANTHER" id="PTHR47572">
    <property type="entry name" value="LIPOPROTEIN-RELATED"/>
    <property type="match status" value="1"/>
</dbReference>
<dbReference type="PANTHER" id="PTHR47572:SF4">
    <property type="entry name" value="LACTONASE DRP35"/>
    <property type="match status" value="1"/>
</dbReference>
<proteinExistence type="predicted"/>
<dbReference type="Gene3D" id="2.120.10.30">
    <property type="entry name" value="TolB, C-terminal domain"/>
    <property type="match status" value="1"/>
</dbReference>
<feature type="domain" description="SMP-30/Gluconolactonase/LRE-like region" evidence="2">
    <location>
        <begin position="40"/>
        <end position="307"/>
    </location>
</feature>
<dbReference type="InterPro" id="IPR051262">
    <property type="entry name" value="SMP-30/CGR1_Lactonase"/>
</dbReference>
<gene>
    <name evidence="3" type="ORF">IPZ78_05685</name>
</gene>
<evidence type="ECO:0000313" key="3">
    <source>
        <dbReference type="EMBL" id="MCA5004645.1"/>
    </source>
</evidence>
<dbReference type="InterPro" id="IPR011042">
    <property type="entry name" value="6-blade_b-propeller_TolB-like"/>
</dbReference>
<evidence type="ECO:0000259" key="2">
    <source>
        <dbReference type="Pfam" id="PF08450"/>
    </source>
</evidence>
<comment type="caution">
    <text evidence="3">The sequence shown here is derived from an EMBL/GenBank/DDBJ whole genome shotgun (WGS) entry which is preliminary data.</text>
</comment>
<dbReference type="SUPFAM" id="SSF63829">
    <property type="entry name" value="Calcium-dependent phosphotriesterase"/>
    <property type="match status" value="1"/>
</dbReference>
<organism evidence="3 4">
    <name type="scientific">Sphingobacterium bovistauri</name>
    <dbReference type="NCBI Taxonomy" id="2781959"/>
    <lineage>
        <taxon>Bacteria</taxon>
        <taxon>Pseudomonadati</taxon>
        <taxon>Bacteroidota</taxon>
        <taxon>Sphingobacteriia</taxon>
        <taxon>Sphingobacteriales</taxon>
        <taxon>Sphingobacteriaceae</taxon>
        <taxon>Sphingobacterium</taxon>
    </lineage>
</organism>
<protein>
    <submittedName>
        <fullName evidence="3">SMP-30/gluconolactonase/LRE family protein</fullName>
    </submittedName>
</protein>
<dbReference type="EMBL" id="JADEYP010000007">
    <property type="protein sequence ID" value="MCA5004645.1"/>
    <property type="molecule type" value="Genomic_DNA"/>
</dbReference>
<dbReference type="Pfam" id="PF08450">
    <property type="entry name" value="SGL"/>
    <property type="match status" value="1"/>
</dbReference>
<dbReference type="Proteomes" id="UP001165302">
    <property type="component" value="Unassembled WGS sequence"/>
</dbReference>
<accession>A0ABS7Z6Z9</accession>